<dbReference type="Pfam" id="PF01290">
    <property type="entry name" value="Thymosin"/>
    <property type="match status" value="1"/>
</dbReference>
<dbReference type="Ensembl" id="ENSAPET00000029456.1">
    <property type="protein sequence ID" value="ENSAPEP00000028696.1"/>
    <property type="gene ID" value="ENSAPEG00000020393.1"/>
</dbReference>
<dbReference type="InterPro" id="IPR038386">
    <property type="entry name" value="Beta-thymosin_sf"/>
</dbReference>
<evidence type="ECO:0000256" key="2">
    <source>
        <dbReference type="ARBA" id="ARBA00009511"/>
    </source>
</evidence>
<reference evidence="5 6" key="1">
    <citation type="submission" date="2018-03" db="EMBL/GenBank/DDBJ databases">
        <title>Finding Nemo's genes: A chromosome-scale reference assembly of the genome of the orange clownfish Amphiprion percula.</title>
        <authorList>
            <person name="Lehmann R."/>
        </authorList>
    </citation>
    <scope>NUCLEOTIDE SEQUENCE</scope>
</reference>
<protein>
    <recommendedName>
        <fullName evidence="7">Thymosin beta</fullName>
    </recommendedName>
</protein>
<evidence type="ECO:0000256" key="4">
    <source>
        <dbReference type="ARBA" id="ARBA00023212"/>
    </source>
</evidence>
<comment type="similarity">
    <text evidence="2">Belongs to the thymosin beta family.</text>
</comment>
<dbReference type="GO" id="GO:0007015">
    <property type="term" value="P:actin filament organization"/>
    <property type="evidence" value="ECO:0007669"/>
    <property type="project" value="InterPro"/>
</dbReference>
<dbReference type="Gene3D" id="1.20.5.520">
    <property type="entry name" value="Single helix bin"/>
    <property type="match status" value="1"/>
</dbReference>
<dbReference type="GO" id="GO:0030334">
    <property type="term" value="P:regulation of cell migration"/>
    <property type="evidence" value="ECO:0007669"/>
    <property type="project" value="TreeGrafter"/>
</dbReference>
<dbReference type="Proteomes" id="UP000265080">
    <property type="component" value="Chromosome 21"/>
</dbReference>
<dbReference type="PANTHER" id="PTHR12021">
    <property type="entry name" value="THYMOSIN BETA"/>
    <property type="match status" value="1"/>
</dbReference>
<comment type="subcellular location">
    <subcellularLocation>
        <location evidence="1">Cytoplasm</location>
        <location evidence="1">Cytoskeleton</location>
    </subcellularLocation>
</comment>
<keyword evidence="4" id="KW-0206">Cytoskeleton</keyword>
<evidence type="ECO:0000313" key="5">
    <source>
        <dbReference type="Ensembl" id="ENSAPEP00000028696.1"/>
    </source>
</evidence>
<dbReference type="GO" id="GO:0005856">
    <property type="term" value="C:cytoskeleton"/>
    <property type="evidence" value="ECO:0007669"/>
    <property type="project" value="UniProtKB-SubCell"/>
</dbReference>
<dbReference type="GO" id="GO:0003785">
    <property type="term" value="F:actin monomer binding"/>
    <property type="evidence" value="ECO:0007669"/>
    <property type="project" value="InterPro"/>
</dbReference>
<reference evidence="5" key="2">
    <citation type="submission" date="2025-08" db="UniProtKB">
        <authorList>
            <consortium name="Ensembl"/>
        </authorList>
    </citation>
    <scope>IDENTIFICATION</scope>
</reference>
<reference evidence="5" key="3">
    <citation type="submission" date="2025-09" db="UniProtKB">
        <authorList>
            <consortium name="Ensembl"/>
        </authorList>
    </citation>
    <scope>IDENTIFICATION</scope>
</reference>
<dbReference type="GeneTree" id="ENSGT00980000200856"/>
<dbReference type="SMART" id="SM00152">
    <property type="entry name" value="THY"/>
    <property type="match status" value="1"/>
</dbReference>
<accession>A0A3P8TVM4</accession>
<evidence type="ECO:0000313" key="6">
    <source>
        <dbReference type="Proteomes" id="UP000265080"/>
    </source>
</evidence>
<keyword evidence="3" id="KW-0963">Cytoplasm</keyword>
<name>A0A3P8TVM4_AMPPE</name>
<dbReference type="InterPro" id="IPR001152">
    <property type="entry name" value="Beta-thymosin"/>
</dbReference>
<evidence type="ECO:0008006" key="7">
    <source>
        <dbReference type="Google" id="ProtNLM"/>
    </source>
</evidence>
<evidence type="ECO:0000256" key="1">
    <source>
        <dbReference type="ARBA" id="ARBA00004245"/>
    </source>
</evidence>
<organism evidence="5 6">
    <name type="scientific">Amphiprion percula</name>
    <name type="common">Orange clownfish</name>
    <name type="synonym">Lutjanus percula</name>
    <dbReference type="NCBI Taxonomy" id="161767"/>
    <lineage>
        <taxon>Eukaryota</taxon>
        <taxon>Metazoa</taxon>
        <taxon>Chordata</taxon>
        <taxon>Craniata</taxon>
        <taxon>Vertebrata</taxon>
        <taxon>Euteleostomi</taxon>
        <taxon>Actinopterygii</taxon>
        <taxon>Neopterygii</taxon>
        <taxon>Teleostei</taxon>
        <taxon>Neoteleostei</taxon>
        <taxon>Acanthomorphata</taxon>
        <taxon>Ovalentaria</taxon>
        <taxon>Pomacentridae</taxon>
        <taxon>Amphiprion</taxon>
    </lineage>
</organism>
<sequence>CLFPTPKDKPGIAEVRSFDKTNLKKTQEKKTLLTKETIKQEKAESS</sequence>
<dbReference type="PANTHER" id="PTHR12021:SF26">
    <property type="entry name" value="THYMOSIN BETA"/>
    <property type="match status" value="1"/>
</dbReference>
<dbReference type="GO" id="GO:0005737">
    <property type="term" value="C:cytoplasm"/>
    <property type="evidence" value="ECO:0007669"/>
    <property type="project" value="TreeGrafter"/>
</dbReference>
<evidence type="ECO:0000256" key="3">
    <source>
        <dbReference type="ARBA" id="ARBA00022490"/>
    </source>
</evidence>
<dbReference type="AlphaFoldDB" id="A0A3P8TVM4"/>
<keyword evidence="6" id="KW-1185">Reference proteome</keyword>
<proteinExistence type="inferred from homology"/>